<sequence>MDAHSSPSSLTVLAISYLNRASGQEANLPPPESVHHLLHFLHLYLHFIDDLGKCLLCTNTFLDAERFPG</sequence>
<accession>A0ACC2K353</accession>
<proteinExistence type="predicted"/>
<evidence type="ECO:0000313" key="1">
    <source>
        <dbReference type="EMBL" id="KAJ8615548.1"/>
    </source>
</evidence>
<evidence type="ECO:0000313" key="2">
    <source>
        <dbReference type="Proteomes" id="UP001234297"/>
    </source>
</evidence>
<keyword evidence="2" id="KW-1185">Reference proteome</keyword>
<comment type="caution">
    <text evidence="1">The sequence shown here is derived from an EMBL/GenBank/DDBJ whole genome shotgun (WGS) entry which is preliminary data.</text>
</comment>
<dbReference type="Proteomes" id="UP001234297">
    <property type="component" value="Chromosome 12"/>
</dbReference>
<reference evidence="1 2" key="1">
    <citation type="journal article" date="2022" name="Hortic Res">
        <title>A haplotype resolved chromosomal level avocado genome allows analysis of novel avocado genes.</title>
        <authorList>
            <person name="Nath O."/>
            <person name="Fletcher S.J."/>
            <person name="Hayward A."/>
            <person name="Shaw L.M."/>
            <person name="Masouleh A.K."/>
            <person name="Furtado A."/>
            <person name="Henry R.J."/>
            <person name="Mitter N."/>
        </authorList>
    </citation>
    <scope>NUCLEOTIDE SEQUENCE [LARGE SCALE GENOMIC DNA]</scope>
    <source>
        <strain evidence="2">cv. Hass</strain>
    </source>
</reference>
<organism evidence="1 2">
    <name type="scientific">Persea americana</name>
    <name type="common">Avocado</name>
    <dbReference type="NCBI Taxonomy" id="3435"/>
    <lineage>
        <taxon>Eukaryota</taxon>
        <taxon>Viridiplantae</taxon>
        <taxon>Streptophyta</taxon>
        <taxon>Embryophyta</taxon>
        <taxon>Tracheophyta</taxon>
        <taxon>Spermatophyta</taxon>
        <taxon>Magnoliopsida</taxon>
        <taxon>Magnoliidae</taxon>
        <taxon>Laurales</taxon>
        <taxon>Lauraceae</taxon>
        <taxon>Persea</taxon>
    </lineage>
</organism>
<dbReference type="EMBL" id="CM056820">
    <property type="protein sequence ID" value="KAJ8615548.1"/>
    <property type="molecule type" value="Genomic_DNA"/>
</dbReference>
<protein>
    <submittedName>
        <fullName evidence="1">Uncharacterized protein</fullName>
    </submittedName>
</protein>
<gene>
    <name evidence="1" type="ORF">MRB53_034920</name>
</gene>
<name>A0ACC2K353_PERAE</name>